<dbReference type="EMBL" id="BMAT01008756">
    <property type="protein sequence ID" value="GFR92051.1"/>
    <property type="molecule type" value="Genomic_DNA"/>
</dbReference>
<feature type="compositionally biased region" description="Polar residues" evidence="5">
    <location>
        <begin position="946"/>
        <end position="959"/>
    </location>
</feature>
<comment type="caution">
    <text evidence="7">The sequence shown here is derived from an EMBL/GenBank/DDBJ whole genome shotgun (WGS) entry which is preliminary data.</text>
</comment>
<evidence type="ECO:0000256" key="4">
    <source>
        <dbReference type="ARBA" id="ARBA00023136"/>
    </source>
</evidence>
<dbReference type="GO" id="GO:0012505">
    <property type="term" value="C:endomembrane system"/>
    <property type="evidence" value="ECO:0007669"/>
    <property type="project" value="UniProtKB-SubCell"/>
</dbReference>
<dbReference type="Proteomes" id="UP000762676">
    <property type="component" value="Unassembled WGS sequence"/>
</dbReference>
<comment type="subcellular location">
    <subcellularLocation>
        <location evidence="1">Endomembrane system</location>
    </subcellularLocation>
</comment>
<evidence type="ECO:0000256" key="2">
    <source>
        <dbReference type="ARBA" id="ARBA00022448"/>
    </source>
</evidence>
<organism evidence="7 8">
    <name type="scientific">Elysia marginata</name>
    <dbReference type="NCBI Taxonomy" id="1093978"/>
    <lineage>
        <taxon>Eukaryota</taxon>
        <taxon>Metazoa</taxon>
        <taxon>Spiralia</taxon>
        <taxon>Lophotrochozoa</taxon>
        <taxon>Mollusca</taxon>
        <taxon>Gastropoda</taxon>
        <taxon>Heterobranchia</taxon>
        <taxon>Euthyneura</taxon>
        <taxon>Panpulmonata</taxon>
        <taxon>Sacoglossa</taxon>
        <taxon>Placobranchoidea</taxon>
        <taxon>Plakobranchidae</taxon>
        <taxon>Elysia</taxon>
    </lineage>
</organism>
<accession>A0AAV4H356</accession>
<reference evidence="7 8" key="1">
    <citation type="journal article" date="2021" name="Elife">
        <title>Chloroplast acquisition without the gene transfer in kleptoplastic sea slugs, Plakobranchus ocellatus.</title>
        <authorList>
            <person name="Maeda T."/>
            <person name="Takahashi S."/>
            <person name="Yoshida T."/>
            <person name="Shimamura S."/>
            <person name="Takaki Y."/>
            <person name="Nagai Y."/>
            <person name="Toyoda A."/>
            <person name="Suzuki Y."/>
            <person name="Arimoto A."/>
            <person name="Ishii H."/>
            <person name="Satoh N."/>
            <person name="Nishiyama T."/>
            <person name="Hasebe M."/>
            <person name="Maruyama T."/>
            <person name="Minagawa J."/>
            <person name="Obokata J."/>
            <person name="Shigenobu S."/>
        </authorList>
    </citation>
    <scope>NUCLEOTIDE SEQUENCE [LARGE SCALE GENOMIC DNA]</scope>
</reference>
<feature type="region of interest" description="Disordered" evidence="5">
    <location>
        <begin position="924"/>
        <end position="959"/>
    </location>
</feature>
<dbReference type="GO" id="GO:0030117">
    <property type="term" value="C:membrane coat"/>
    <property type="evidence" value="ECO:0007669"/>
    <property type="project" value="InterPro"/>
</dbReference>
<keyword evidence="8" id="KW-1185">Reference proteome</keyword>
<dbReference type="InterPro" id="IPR011989">
    <property type="entry name" value="ARM-like"/>
</dbReference>
<dbReference type="GO" id="GO:0006886">
    <property type="term" value="P:intracellular protein transport"/>
    <property type="evidence" value="ECO:0007669"/>
    <property type="project" value="InterPro"/>
</dbReference>
<feature type="compositionally biased region" description="Polar residues" evidence="5">
    <location>
        <begin position="924"/>
        <end position="936"/>
    </location>
</feature>
<dbReference type="GO" id="GO:0016192">
    <property type="term" value="P:vesicle-mediated transport"/>
    <property type="evidence" value="ECO:0007669"/>
    <property type="project" value="InterPro"/>
</dbReference>
<evidence type="ECO:0000313" key="7">
    <source>
        <dbReference type="EMBL" id="GFR92051.1"/>
    </source>
</evidence>
<name>A0AAV4H356_9GAST</name>
<evidence type="ECO:0000259" key="6">
    <source>
        <dbReference type="Pfam" id="PF01602"/>
    </source>
</evidence>
<dbReference type="InterPro" id="IPR050840">
    <property type="entry name" value="Adaptor_Complx_Large_Subunit"/>
</dbReference>
<keyword evidence="3" id="KW-0653">Protein transport</keyword>
<evidence type="ECO:0000256" key="3">
    <source>
        <dbReference type="ARBA" id="ARBA00022927"/>
    </source>
</evidence>
<evidence type="ECO:0000256" key="5">
    <source>
        <dbReference type="SAM" id="MobiDB-lite"/>
    </source>
</evidence>
<proteinExistence type="predicted"/>
<sequence length="959" mass="106308">MEKTLATLPKLLTQSFGGGKSQTQGGPSALGKEVMNFMKTVHRARSKSQESAIVCAELAAVKDKFKQLNMPNISSSALRNTFTKVIFCHLLGYDVSFLGIEGVKLCSQCEGYNKRLGYLITCLLLNRHSEIALLMMCTLQRDLQSKNMAENWMALTAAGQLVAEDHIEYILDAVVNNLRHSHDIVKEKAVHCLLDFHRVSPAVVQPVLPKLIPLLSSRDPGVLNALANLYLCLSKGSPTELIGLGGSFLHILQQIINRGFGSSFYYHMVPLPWLQISLLKILGNLAAVDSTLCHSVCPVLETLIERTKVTEPISLAILMESVKTATKIKANDKLLELCSACVGKLLSSSAENNMRYQGLGLLISLSKLKPGFAVRHQVAVVECLNDSDGAIQARTTYLLHAMANAANVKAICDKLFEQSESSDATRRQDILMMISDLAERLVSDLSLYLHLYFKIFHSSYVSHLMRAGFVELVLSRVERFTQTSGSGQDASVAHLAKGMLDLLQNVQTTTPNLLLSLHVLGNLAPLLKTQPMVLENFLQIARRICTSSVGNYNDNNVKSCLLHNPQNDNVQSTLNNSDVDELKNTCLQVVTKMVLGECLNVESVKSWLETLDKTKLMRNFQNHCHYEELLHLVHKPQDIALRAEIMFTPKTKFLDLSLSFMDALIVQDILHGKEGFVPRYKVLADRNAMLTQRLDTSMLISSSDNTQTSVTGSLQTSLMKVSSSSSAQSKWRDYDEDDNGEEEQFTLVDVDEGSESLGAERDLFAGLDNLSLEKSSASSIGKHKKLWEDDKNDNDSMKISIGFNFHPFGLPHKSKSIQQEAKWFDEDENDNPKLNDKHNFGVTDFSNLSEKCESPSDFSSNSIYSDFKDSLEVSSTNQGFVHSVKTSTALSYPPSIGRVPAKTNIYNQRLQQYSSGSYLNNVQEMSMSSTVDTLTDSDPAEESDENSLTSTPVTNPQYP</sequence>
<evidence type="ECO:0000256" key="1">
    <source>
        <dbReference type="ARBA" id="ARBA00004308"/>
    </source>
</evidence>
<keyword evidence="4" id="KW-0472">Membrane</keyword>
<dbReference type="InterPro" id="IPR016024">
    <property type="entry name" value="ARM-type_fold"/>
</dbReference>
<keyword evidence="2" id="KW-0813">Transport</keyword>
<dbReference type="Pfam" id="PF01602">
    <property type="entry name" value="Adaptin_N"/>
    <property type="match status" value="1"/>
</dbReference>
<dbReference type="Gene3D" id="1.25.10.10">
    <property type="entry name" value="Leucine-rich Repeat Variant"/>
    <property type="match status" value="1"/>
</dbReference>
<dbReference type="InterPro" id="IPR002553">
    <property type="entry name" value="Clathrin/coatomer_adapt-like_N"/>
</dbReference>
<evidence type="ECO:0000313" key="8">
    <source>
        <dbReference type="Proteomes" id="UP000762676"/>
    </source>
</evidence>
<protein>
    <submittedName>
        <fullName evidence="7">AP-4 complex subunit epsilon-1-like</fullName>
    </submittedName>
</protein>
<feature type="domain" description="Clathrin/coatomer adaptor adaptin-like N-terminal" evidence="6">
    <location>
        <begin position="54"/>
        <end position="543"/>
    </location>
</feature>
<dbReference type="PANTHER" id="PTHR22780">
    <property type="entry name" value="ADAPTIN, ALPHA/GAMMA/EPSILON"/>
    <property type="match status" value="1"/>
</dbReference>
<dbReference type="AlphaFoldDB" id="A0AAV4H356"/>
<dbReference type="SUPFAM" id="SSF48371">
    <property type="entry name" value="ARM repeat"/>
    <property type="match status" value="1"/>
</dbReference>
<gene>
    <name evidence="7" type="ORF">ElyMa_004343600</name>
</gene>